<dbReference type="InterPro" id="IPR041893">
    <property type="entry name" value="ArdA_dom3"/>
</dbReference>
<dbReference type="eggNOG" id="COG4734">
    <property type="taxonomic scope" value="Bacteria"/>
</dbReference>
<name>D1B222_SULD5</name>
<dbReference type="STRING" id="525898.Sdel_1119"/>
<proteinExistence type="predicted"/>
<dbReference type="EMBL" id="CP001816">
    <property type="protein sequence ID" value="ACZ12142.1"/>
    <property type="molecule type" value="Genomic_DNA"/>
</dbReference>
<keyword evidence="2" id="KW-1185">Reference proteome</keyword>
<sequence length="179" mass="20456">MLKLYITDLSAYNNGFLVGEWVTLPLSGKELYLAIQQVLNEGEYLCQSDSIHEEIFITDYEWMGLELFNVSEYDSPWDVNDDVGKVLELSESKQKAVAFLLSQQITYDVDDAIGKADDVIIHENQTLEDVAYYLLQECYELDKLPPIIANNIDYEGVARELDCDGNYFEVDGDVFEYCG</sequence>
<dbReference type="OrthoDB" id="944647at2"/>
<dbReference type="KEGG" id="sdl:Sdel_1119"/>
<gene>
    <name evidence="1" type="ordered locus">Sdel_1119</name>
</gene>
<dbReference type="InterPro" id="IPR009899">
    <property type="entry name" value="ArdA"/>
</dbReference>
<dbReference type="RefSeq" id="WP_012856900.1">
    <property type="nucleotide sequence ID" value="NC_013512.1"/>
</dbReference>
<reference evidence="1 2" key="2">
    <citation type="journal article" date="2010" name="Stand. Genomic Sci.">
        <title>Complete genome sequence of Sulfurospirillum deleyianum type strain (5175).</title>
        <authorList>
            <person name="Sikorski J."/>
            <person name="Lapidus A."/>
            <person name="Copeland A."/>
            <person name="Glavina Del Rio T."/>
            <person name="Nolan M."/>
            <person name="Lucas S."/>
            <person name="Chen F."/>
            <person name="Tice H."/>
            <person name="Cheng J.F."/>
            <person name="Saunders E."/>
            <person name="Bruce D."/>
            <person name="Goodwin L."/>
            <person name="Pitluck S."/>
            <person name="Ovchinnikova G."/>
            <person name="Pati A."/>
            <person name="Ivanova N."/>
            <person name="Mavromatis K."/>
            <person name="Chen A."/>
            <person name="Palaniappan K."/>
            <person name="Chain P."/>
            <person name="Land M."/>
            <person name="Hauser L."/>
            <person name="Chang Y.J."/>
            <person name="Jeffries C.D."/>
            <person name="Brettin T."/>
            <person name="Detter J.C."/>
            <person name="Han C."/>
            <person name="Rohde M."/>
            <person name="Lang E."/>
            <person name="Spring S."/>
            <person name="Goker M."/>
            <person name="Bristow J."/>
            <person name="Eisen J.A."/>
            <person name="Markowitz V."/>
            <person name="Hugenholtz P."/>
            <person name="Kyrpides N.C."/>
            <person name="Klenk H.P."/>
        </authorList>
    </citation>
    <scope>NUCLEOTIDE SEQUENCE [LARGE SCALE GENOMIC DNA]</scope>
    <source>
        <strain evidence="2">ATCC 51133 / DSM 6946 / 5175</strain>
    </source>
</reference>
<dbReference type="Proteomes" id="UP000002222">
    <property type="component" value="Chromosome"/>
</dbReference>
<dbReference type="HOGENOM" id="CLU_102115_1_0_7"/>
<dbReference type="Gene3D" id="1.10.10.1190">
    <property type="entry name" value="Antirestriction protein ArdA, domain 3"/>
    <property type="match status" value="1"/>
</dbReference>
<evidence type="ECO:0000313" key="1">
    <source>
        <dbReference type="EMBL" id="ACZ12142.1"/>
    </source>
</evidence>
<dbReference type="Pfam" id="PF07275">
    <property type="entry name" value="ArdA"/>
    <property type="match status" value="1"/>
</dbReference>
<evidence type="ECO:0000313" key="2">
    <source>
        <dbReference type="Proteomes" id="UP000002222"/>
    </source>
</evidence>
<dbReference type="InterPro" id="IPR041895">
    <property type="entry name" value="ArdA_dom1"/>
</dbReference>
<dbReference type="Gene3D" id="3.10.20.480">
    <property type="entry name" value="Antirestriction protein ArdA, domain 1"/>
    <property type="match status" value="1"/>
</dbReference>
<dbReference type="AlphaFoldDB" id="D1B222"/>
<accession>D1B222</accession>
<reference evidence="2" key="1">
    <citation type="submission" date="2009-11" db="EMBL/GenBank/DDBJ databases">
        <title>The complete genome of Sulfurospirillum deleyianum DSM 6946.</title>
        <authorList>
            <consortium name="US DOE Joint Genome Institute (JGI-PGF)"/>
            <person name="Lucas S."/>
            <person name="Copeland A."/>
            <person name="Lapidus A."/>
            <person name="Glavina del Rio T."/>
            <person name="Dalin E."/>
            <person name="Tice H."/>
            <person name="Bruce D."/>
            <person name="Goodwin L."/>
            <person name="Pitluck S."/>
            <person name="Kyrpides N."/>
            <person name="Mavromatis K."/>
            <person name="Ivanova N."/>
            <person name="Ovchinnikova G."/>
            <person name="Munk A.C."/>
            <person name="Lu M."/>
            <person name="Brettin T."/>
            <person name="Detter J.C."/>
            <person name="Han C."/>
            <person name="Tapia R."/>
            <person name="Larimer F."/>
            <person name="Land M."/>
            <person name="Hauser L."/>
            <person name="Markowitz V."/>
            <person name="Cheng J.F."/>
            <person name="Hugenholtz P."/>
            <person name="Woyke T."/>
            <person name="Wu D."/>
            <person name="Aumann P."/>
            <person name="Schneider S."/>
            <person name="Lang E."/>
            <person name="Spring S."/>
            <person name="Klenk H.P."/>
            <person name="Eisen J.A."/>
        </authorList>
    </citation>
    <scope>NUCLEOTIDE SEQUENCE [LARGE SCALE GENOMIC DNA]</scope>
    <source>
        <strain evidence="2">ATCC 51133 / DSM 6946 / 5175</strain>
    </source>
</reference>
<protein>
    <submittedName>
        <fullName evidence="1">Antirestriction ArdA family protein</fullName>
    </submittedName>
</protein>
<organism evidence="1 2">
    <name type="scientific">Sulfurospirillum deleyianum (strain ATCC 51133 / DSM 6946 / 5175)</name>
    <dbReference type="NCBI Taxonomy" id="525898"/>
    <lineage>
        <taxon>Bacteria</taxon>
        <taxon>Pseudomonadati</taxon>
        <taxon>Campylobacterota</taxon>
        <taxon>Epsilonproteobacteria</taxon>
        <taxon>Campylobacterales</taxon>
        <taxon>Sulfurospirillaceae</taxon>
        <taxon>Sulfurospirillum</taxon>
    </lineage>
</organism>